<dbReference type="Proteomes" id="UP000613266">
    <property type="component" value="Unassembled WGS sequence"/>
</dbReference>
<dbReference type="InterPro" id="IPR008775">
    <property type="entry name" value="Phytyl_CoA_dOase-like"/>
</dbReference>
<evidence type="ECO:0000313" key="3">
    <source>
        <dbReference type="Proteomes" id="UP000613266"/>
    </source>
</evidence>
<reference evidence="2" key="1">
    <citation type="submission" date="2020-12" db="EMBL/GenBank/DDBJ databases">
        <title>The genome sequence of Inhella sp. 1Y17.</title>
        <authorList>
            <person name="Liu Y."/>
        </authorList>
    </citation>
    <scope>NUCLEOTIDE SEQUENCE</scope>
    <source>
        <strain evidence="2">1Y17</strain>
    </source>
</reference>
<dbReference type="Gene3D" id="2.60.120.620">
    <property type="entry name" value="q2cbj1_9rhob like domain"/>
    <property type="match status" value="1"/>
</dbReference>
<dbReference type="SUPFAM" id="SSF51197">
    <property type="entry name" value="Clavaminate synthase-like"/>
    <property type="match status" value="1"/>
</dbReference>
<keyword evidence="3" id="KW-1185">Reference proteome</keyword>
<keyword evidence="2" id="KW-0223">Dioxygenase</keyword>
<comment type="caution">
    <text evidence="2">The sequence shown here is derived from an EMBL/GenBank/DDBJ whole genome shotgun (WGS) entry which is preliminary data.</text>
</comment>
<dbReference type="GO" id="GO:0016706">
    <property type="term" value="F:2-oxoglutarate-dependent dioxygenase activity"/>
    <property type="evidence" value="ECO:0007669"/>
    <property type="project" value="UniProtKB-ARBA"/>
</dbReference>
<protein>
    <submittedName>
        <fullName evidence="2">Phytanoyl-CoA dioxygenase family protein</fullName>
    </submittedName>
</protein>
<dbReference type="PANTHER" id="PTHR20883">
    <property type="entry name" value="PHYTANOYL-COA DIOXYGENASE DOMAIN CONTAINING 1"/>
    <property type="match status" value="1"/>
</dbReference>
<proteinExistence type="predicted"/>
<dbReference type="PANTHER" id="PTHR20883:SF48">
    <property type="entry name" value="ECTOINE DIOXYGENASE"/>
    <property type="match status" value="1"/>
</dbReference>
<name>A0A931NFX3_9BURK</name>
<dbReference type="RefSeq" id="WP_198109702.1">
    <property type="nucleotide sequence ID" value="NZ_JAEDAK010000002.1"/>
</dbReference>
<evidence type="ECO:0000256" key="1">
    <source>
        <dbReference type="ARBA" id="ARBA00001954"/>
    </source>
</evidence>
<dbReference type="EMBL" id="JAEDAK010000002">
    <property type="protein sequence ID" value="MBH9576093.1"/>
    <property type="molecule type" value="Genomic_DNA"/>
</dbReference>
<organism evidence="2 3">
    <name type="scientific">Inhella proteolytica</name>
    <dbReference type="NCBI Taxonomy" id="2795029"/>
    <lineage>
        <taxon>Bacteria</taxon>
        <taxon>Pseudomonadati</taxon>
        <taxon>Pseudomonadota</taxon>
        <taxon>Betaproteobacteria</taxon>
        <taxon>Burkholderiales</taxon>
        <taxon>Sphaerotilaceae</taxon>
        <taxon>Inhella</taxon>
    </lineage>
</organism>
<gene>
    <name evidence="2" type="ORF">I7X39_04155</name>
</gene>
<comment type="cofactor">
    <cofactor evidence="1">
        <name>Fe(2+)</name>
        <dbReference type="ChEBI" id="CHEBI:29033"/>
    </cofactor>
</comment>
<accession>A0A931NFX3</accession>
<evidence type="ECO:0000313" key="2">
    <source>
        <dbReference type="EMBL" id="MBH9576093.1"/>
    </source>
</evidence>
<dbReference type="GO" id="GO:0005506">
    <property type="term" value="F:iron ion binding"/>
    <property type="evidence" value="ECO:0007669"/>
    <property type="project" value="UniProtKB-ARBA"/>
</dbReference>
<keyword evidence="2" id="KW-0560">Oxidoreductase</keyword>
<dbReference type="Pfam" id="PF05721">
    <property type="entry name" value="PhyH"/>
    <property type="match status" value="1"/>
</dbReference>
<sequence>MNAVAEIGAQPWVGAGLRPEQLAWYDRPGWQSDPRFATATAEQRAGLLALHEQGWFKTRLNLLQHSADAVDAAWREAAAQGLSVQIDSDSLGRSLDWAELLELEAQRVPLSWRLVNAQQQLLALAELVAHPQLQAWMACLVGAEPQLLKCSYFYRGSQARPHADMPYAPIPAPGALLTLWLALEDADAGNGALTVFPGSHRRLRGFDAGGGSLLLADTDPDSAQARAYLDHVEAELARAAIAPVIQTLRAGQLVVLHAATVHGGVPITDWQRTRRSLVLHVGRQTV</sequence>
<dbReference type="AlphaFoldDB" id="A0A931NFX3"/>